<dbReference type="OrthoDB" id="41673at10239"/>
<evidence type="ECO:0000313" key="2">
    <source>
        <dbReference type="Proteomes" id="UP000008388"/>
    </source>
</evidence>
<organism evidence="1 2">
    <name type="scientific">Pseudomonas phage PhiPA3</name>
    <name type="common">Pseudomonas aeruginosa phage PhiPA3</name>
    <dbReference type="NCBI Taxonomy" id="998086"/>
    <lineage>
        <taxon>Viruses</taxon>
        <taxon>Duplodnaviria</taxon>
        <taxon>Heunggongvirae</taxon>
        <taxon>Uroviricota</taxon>
        <taxon>Caudoviricetes</taxon>
        <taxon>Chimalliviridae</taxon>
        <taxon>Miltoncavirus</taxon>
        <taxon>Miltoncavirus PhiPA3</taxon>
    </lineage>
</organism>
<dbReference type="Proteomes" id="UP000008388">
    <property type="component" value="Segment"/>
</dbReference>
<dbReference type="GeneID" id="26643804"/>
<evidence type="ECO:0000313" key="1">
    <source>
        <dbReference type="EMBL" id="AEH03699.1"/>
    </source>
</evidence>
<dbReference type="EMBL" id="HQ630627">
    <property type="protein sequence ID" value="AEH03699.1"/>
    <property type="molecule type" value="Genomic_DNA"/>
</dbReference>
<gene>
    <name evidence="1" type="primary">276</name>
</gene>
<dbReference type="KEGG" id="vg:26643804"/>
<sequence>MYKHVVDGNELSSAAIDVFRRLFKKGSQDDGDLPSKSGMLELIRCGFAMKDYTMELPNRLTVVGQEAAERFFGVR</sequence>
<accession>F8SJM7</accession>
<name>F8SJM7_BPPA3</name>
<reference evidence="1 2" key="1">
    <citation type="journal article" date="2011" name="Microbiology">
        <title>The Pseudomonas aeruginosa generalized transducing phage phiPA3 is a new member of the phiKZ-like group of 'jumbo' phages, and infects model laboratory strains and clinical isolates from cystic fibrosis patients.</title>
        <authorList>
            <person name="Monson R."/>
            <person name="Foulds I."/>
            <person name="Foweraker J."/>
            <person name="Welch M."/>
            <person name="Salmond G.P."/>
        </authorList>
    </citation>
    <scope>NUCLEOTIDE SEQUENCE [LARGE SCALE GENOMIC DNA]</scope>
</reference>
<organismHost>
    <name type="scientific">Pseudomonas aeruginosa</name>
    <dbReference type="NCBI Taxonomy" id="287"/>
</organismHost>
<protein>
    <submittedName>
        <fullName evidence="1">Uncharacterized protein 276</fullName>
    </submittedName>
</protein>
<proteinExistence type="predicted"/>
<keyword evidence="2" id="KW-1185">Reference proteome</keyword>
<dbReference type="RefSeq" id="YP_009217355.1">
    <property type="nucleotide sequence ID" value="NC_028999.1"/>
</dbReference>